<dbReference type="GO" id="GO:0016740">
    <property type="term" value="F:transferase activity"/>
    <property type="evidence" value="ECO:0007669"/>
    <property type="project" value="UniProtKB-KW"/>
</dbReference>
<dbReference type="AlphaFoldDB" id="A0A160FGZ1"/>
<dbReference type="PANTHER" id="PTHR44051:SF8">
    <property type="entry name" value="GLUTATHIONE S-TRANSFERASE GSTA"/>
    <property type="match status" value="1"/>
</dbReference>
<dbReference type="InterPro" id="IPR004045">
    <property type="entry name" value="Glutathione_S-Trfase_N"/>
</dbReference>
<evidence type="ECO:0000259" key="1">
    <source>
        <dbReference type="PROSITE" id="PS50404"/>
    </source>
</evidence>
<dbReference type="CDD" id="cd00570">
    <property type="entry name" value="GST_N_family"/>
    <property type="match status" value="1"/>
</dbReference>
<dbReference type="Pfam" id="PF13410">
    <property type="entry name" value="GST_C_2"/>
    <property type="match status" value="1"/>
</dbReference>
<dbReference type="CDD" id="cd03205">
    <property type="entry name" value="GST_C_6"/>
    <property type="match status" value="1"/>
</dbReference>
<dbReference type="SUPFAM" id="SSF47616">
    <property type="entry name" value="GST C-terminal domain-like"/>
    <property type="match status" value="1"/>
</dbReference>
<dbReference type="InterPro" id="IPR036282">
    <property type="entry name" value="Glutathione-S-Trfase_C_sf"/>
</dbReference>
<evidence type="ECO:0000313" key="3">
    <source>
        <dbReference type="Proteomes" id="UP000076852"/>
    </source>
</evidence>
<evidence type="ECO:0000313" key="2">
    <source>
        <dbReference type="EMBL" id="ANB71285.1"/>
    </source>
</evidence>
<dbReference type="STRING" id="1804984.AYM40_02060"/>
<name>A0A160FGZ1_9BURK</name>
<accession>A0A160FGZ1</accession>
<dbReference type="InterPro" id="IPR036249">
    <property type="entry name" value="Thioredoxin-like_sf"/>
</dbReference>
<dbReference type="PANTHER" id="PTHR44051">
    <property type="entry name" value="GLUTATHIONE S-TRANSFERASE-RELATED"/>
    <property type="match status" value="1"/>
</dbReference>
<dbReference type="Gene3D" id="3.40.30.10">
    <property type="entry name" value="Glutaredoxin"/>
    <property type="match status" value="1"/>
</dbReference>
<dbReference type="PROSITE" id="PS50404">
    <property type="entry name" value="GST_NTER"/>
    <property type="match status" value="1"/>
</dbReference>
<dbReference type="EMBL" id="CP014578">
    <property type="protein sequence ID" value="ANB71285.1"/>
    <property type="molecule type" value="Genomic_DNA"/>
</dbReference>
<dbReference type="Gene3D" id="1.20.1050.10">
    <property type="match status" value="1"/>
</dbReference>
<dbReference type="Pfam" id="PF13417">
    <property type="entry name" value="GST_N_3"/>
    <property type="match status" value="1"/>
</dbReference>
<keyword evidence="3" id="KW-1185">Reference proteome</keyword>
<dbReference type="KEGG" id="buz:AYM40_02060"/>
<proteinExistence type="predicted"/>
<dbReference type="OrthoDB" id="8634103at2"/>
<dbReference type="RefSeq" id="WP_063494759.1">
    <property type="nucleotide sequence ID" value="NZ_CP014578.1"/>
</dbReference>
<dbReference type="SUPFAM" id="SSF52833">
    <property type="entry name" value="Thioredoxin-like"/>
    <property type="match status" value="1"/>
</dbReference>
<dbReference type="Proteomes" id="UP000076852">
    <property type="component" value="Chromosome 1"/>
</dbReference>
<sequence>MKLIGMLDSPYVRRVAICLKLLKLDFEHQSISVFSTYEAFAKINPVVKAPTLILDNGECVMDSTVILQYVATLAAPDQRIFPSQPEHCLRAARLTGLALAACEKTVQIVYERNLRPADKQHEPWIDRVTEQLHAAYRELEEELASAPLPVESNHFGAVDVTAAVAWNFTQMFLPEIVTKAAHPRLQAFSEAAEQLPVFLDTPAV</sequence>
<feature type="domain" description="GST N-terminal" evidence="1">
    <location>
        <begin position="1"/>
        <end position="78"/>
    </location>
</feature>
<protein>
    <submittedName>
        <fullName evidence="2">Glutathione S-transferase</fullName>
    </submittedName>
</protein>
<reference evidence="2 3" key="1">
    <citation type="journal article" date="2016" name="Gene">
        <title>PacBio SMRT assembly of a complex multi-replicon genome reveals chlorocatechol degradative operon in a region of genome plasticity.</title>
        <authorList>
            <person name="Ricker N."/>
            <person name="Shen S.Y."/>
            <person name="Goordial J."/>
            <person name="Jin S."/>
            <person name="Fulthorpe R.R."/>
        </authorList>
    </citation>
    <scope>NUCLEOTIDE SEQUENCE [LARGE SCALE GENOMIC DNA]</scope>
    <source>
        <strain evidence="2 3">OLGA172</strain>
    </source>
</reference>
<organism evidence="2 3">
    <name type="scientific">Paraburkholderia phytofirmans OLGA172</name>
    <dbReference type="NCBI Taxonomy" id="1417228"/>
    <lineage>
        <taxon>Bacteria</taxon>
        <taxon>Pseudomonadati</taxon>
        <taxon>Pseudomonadota</taxon>
        <taxon>Betaproteobacteria</taxon>
        <taxon>Burkholderiales</taxon>
        <taxon>Burkholderiaceae</taxon>
        <taxon>Paraburkholderia</taxon>
    </lineage>
</organism>
<keyword evidence="2" id="KW-0808">Transferase</keyword>
<gene>
    <name evidence="2" type="ORF">AYM40_02060</name>
</gene>